<feature type="domain" description="Serine/threonine specific protein phosphatases" evidence="3">
    <location>
        <begin position="334"/>
        <end position="339"/>
    </location>
</feature>
<dbReference type="EMBL" id="GL349435">
    <property type="protein sequence ID" value="KNC50443.1"/>
    <property type="molecule type" value="Genomic_DNA"/>
</dbReference>
<keyword evidence="1" id="KW-0378">Hydrolase</keyword>
<dbReference type="SUPFAM" id="SSF56300">
    <property type="entry name" value="Metallo-dependent phosphatases"/>
    <property type="match status" value="1"/>
</dbReference>
<comment type="similarity">
    <text evidence="1">Belongs to the PPP phosphatase family.</text>
</comment>
<dbReference type="SMART" id="SM00156">
    <property type="entry name" value="PP2Ac"/>
    <property type="match status" value="1"/>
</dbReference>
<dbReference type="eggNOG" id="KOG0374">
    <property type="taxonomic scope" value="Eukaryota"/>
</dbReference>
<dbReference type="Pfam" id="PF00149">
    <property type="entry name" value="Metallophos"/>
    <property type="match status" value="1"/>
</dbReference>
<gene>
    <name evidence="4" type="ORF">AMSG_00602</name>
</gene>
<dbReference type="PANTHER" id="PTHR11668:SF496">
    <property type="entry name" value="SERINE_THREONINE-PROTEIN PHOSPHATASE"/>
    <property type="match status" value="1"/>
</dbReference>
<evidence type="ECO:0000256" key="2">
    <source>
        <dbReference type="SAM" id="MobiDB-lite"/>
    </source>
</evidence>
<evidence type="ECO:0000259" key="3">
    <source>
        <dbReference type="PROSITE" id="PS00125"/>
    </source>
</evidence>
<dbReference type="InterPro" id="IPR050341">
    <property type="entry name" value="PP1_catalytic_subunit"/>
</dbReference>
<feature type="compositionally biased region" description="Low complexity" evidence="2">
    <location>
        <begin position="557"/>
        <end position="566"/>
    </location>
</feature>
<feature type="compositionally biased region" description="Low complexity" evidence="2">
    <location>
        <begin position="658"/>
        <end position="671"/>
    </location>
</feature>
<reference evidence="4 5" key="1">
    <citation type="submission" date="2010-05" db="EMBL/GenBank/DDBJ databases">
        <title>The Genome Sequence of Thecamonas trahens ATCC 50062.</title>
        <authorList>
            <consortium name="The Broad Institute Genome Sequencing Platform"/>
            <person name="Russ C."/>
            <person name="Cuomo C."/>
            <person name="Shea T."/>
            <person name="Young S.K."/>
            <person name="Zeng Q."/>
            <person name="Koehrsen M."/>
            <person name="Haas B."/>
            <person name="Borodovsky M."/>
            <person name="Guigo R."/>
            <person name="Alvarado L."/>
            <person name="Berlin A."/>
            <person name="Bochicchio J."/>
            <person name="Borenstein D."/>
            <person name="Chapman S."/>
            <person name="Chen Z."/>
            <person name="Freedman E."/>
            <person name="Gellesch M."/>
            <person name="Goldberg J."/>
            <person name="Griggs A."/>
            <person name="Gujja S."/>
            <person name="Heilman E."/>
            <person name="Heiman D."/>
            <person name="Hepburn T."/>
            <person name="Howarth C."/>
            <person name="Jen D."/>
            <person name="Larson L."/>
            <person name="Mehta T."/>
            <person name="Park D."/>
            <person name="Pearson M."/>
            <person name="Roberts A."/>
            <person name="Saif S."/>
            <person name="Shenoy N."/>
            <person name="Sisk P."/>
            <person name="Stolte C."/>
            <person name="Sykes S."/>
            <person name="Thomson T."/>
            <person name="Walk T."/>
            <person name="White J."/>
            <person name="Yandava C."/>
            <person name="Burger G."/>
            <person name="Gray M.W."/>
            <person name="Holland P.W.H."/>
            <person name="King N."/>
            <person name="Lang F.B.F."/>
            <person name="Roger A.J."/>
            <person name="Ruiz-Trillo I."/>
            <person name="Lander E."/>
            <person name="Nusbaum C."/>
        </authorList>
    </citation>
    <scope>NUCLEOTIDE SEQUENCE [LARGE SCALE GENOMIC DNA]</scope>
    <source>
        <strain evidence="4 5">ATCC 50062</strain>
    </source>
</reference>
<feature type="compositionally biased region" description="Acidic residues" evidence="2">
    <location>
        <begin position="179"/>
        <end position="189"/>
    </location>
</feature>
<feature type="compositionally biased region" description="Polar residues" evidence="2">
    <location>
        <begin position="20"/>
        <end position="31"/>
    </location>
</feature>
<proteinExistence type="inferred from homology"/>
<dbReference type="CDD" id="cd00144">
    <property type="entry name" value="MPP_PPP_family"/>
    <property type="match status" value="1"/>
</dbReference>
<dbReference type="PROSITE" id="PS00125">
    <property type="entry name" value="SER_THR_PHOSPHATASE"/>
    <property type="match status" value="1"/>
</dbReference>
<dbReference type="PRINTS" id="PR00114">
    <property type="entry name" value="STPHPHTASE"/>
</dbReference>
<dbReference type="InterPro" id="IPR004843">
    <property type="entry name" value="Calcineurin-like_PHP"/>
</dbReference>
<feature type="compositionally biased region" description="Low complexity" evidence="2">
    <location>
        <begin position="148"/>
        <end position="160"/>
    </location>
</feature>
<dbReference type="AlphaFoldDB" id="A0A0L0DGH7"/>
<accession>A0A0L0DGH7</accession>
<evidence type="ECO:0000256" key="1">
    <source>
        <dbReference type="RuleBase" id="RU004273"/>
    </source>
</evidence>
<dbReference type="STRING" id="461836.A0A0L0DGH7"/>
<feature type="region of interest" description="Disordered" evidence="2">
    <location>
        <begin position="624"/>
        <end position="680"/>
    </location>
</feature>
<feature type="region of interest" description="Disordered" evidence="2">
    <location>
        <begin position="132"/>
        <end position="189"/>
    </location>
</feature>
<dbReference type="Gene3D" id="3.60.21.10">
    <property type="match status" value="1"/>
</dbReference>
<comment type="catalytic activity">
    <reaction evidence="1">
        <text>O-phospho-L-threonyl-[protein] + H2O = L-threonyl-[protein] + phosphate</text>
        <dbReference type="Rhea" id="RHEA:47004"/>
        <dbReference type="Rhea" id="RHEA-COMP:11060"/>
        <dbReference type="Rhea" id="RHEA-COMP:11605"/>
        <dbReference type="ChEBI" id="CHEBI:15377"/>
        <dbReference type="ChEBI" id="CHEBI:30013"/>
        <dbReference type="ChEBI" id="CHEBI:43474"/>
        <dbReference type="ChEBI" id="CHEBI:61977"/>
        <dbReference type="EC" id="3.1.3.16"/>
    </reaction>
</comment>
<sequence length="680" mass="72158">MAREGRVELEAAEELGRTELMSSQPLFTDSVSDSEETGTDVASSATQVVVGEGTKPENAENATSRADPMSGSSAGGSSETEAVCSRCGHAAAGRTKYAVDPDYLDVTRDGKVVTSAPFPERMLTSASWSALFPPGRARAGKPASLDPGRGSRASGTAAGSGEAGRRGRTAAGETRSNDNDDDDDDDDDEIDAQDVMLAESLLAILNSSFVARDGSEAVHEMDAVLQPSHKWVSRAARLKFVSELCQVAERASRVVKRDRILLSVSAPTYILGDLHGNYRDLRLFEDRFWPLGIKLCPASVLFLGDYVDRGAHSLETIGYLLALKILAPNKVFLLRGNHEMASVNSDAELYGASSFLAQCMQMTDKVRVDGERVWRSVNFAFAFMPFAAIVDKEIFCVHGGIPRIVHELAAVSSTNRQAPTVAERLATFPRPIYDNELDEDESALLSDLLWADPATEAQEAVLARQPAFPPGFGFNSRGGRTVVFGSEAVDSFLAKTGCSFLVRAHQPPSLGVSYQKSARVITVFSSSHYCGSYNSAAGVLVADSAIRVIVMASATQPGTARRAAAAPPQPPRRTQPTQPTQAMSAASESSGEKAAAAADPLPFPIERTVCVPNLSALLNAPPGSRAASVAASSPSMLATPPSSNSKRARSESDDDEATASTASPGSATSPTAKRKRYLFK</sequence>
<feature type="region of interest" description="Disordered" evidence="2">
    <location>
        <begin position="557"/>
        <end position="598"/>
    </location>
</feature>
<dbReference type="GO" id="GO:0005737">
    <property type="term" value="C:cytoplasm"/>
    <property type="evidence" value="ECO:0007669"/>
    <property type="project" value="TreeGrafter"/>
</dbReference>
<dbReference type="RefSeq" id="XP_013762339.1">
    <property type="nucleotide sequence ID" value="XM_013906885.1"/>
</dbReference>
<dbReference type="InterPro" id="IPR006186">
    <property type="entry name" value="Ser/Thr-sp_prot-phosphatase"/>
</dbReference>
<feature type="compositionally biased region" description="Low complexity" evidence="2">
    <location>
        <begin position="574"/>
        <end position="598"/>
    </location>
</feature>
<name>A0A0L0DGH7_THETB</name>
<feature type="compositionally biased region" description="Basic and acidic residues" evidence="2">
    <location>
        <begin position="1"/>
        <end position="17"/>
    </location>
</feature>
<evidence type="ECO:0000313" key="5">
    <source>
        <dbReference type="Proteomes" id="UP000054408"/>
    </source>
</evidence>
<protein>
    <recommendedName>
        <fullName evidence="1">Serine/threonine-protein phosphatase</fullName>
        <ecNumber evidence="1">3.1.3.16</ecNumber>
    </recommendedName>
</protein>
<dbReference type="OrthoDB" id="256429at2759"/>
<dbReference type="EC" id="3.1.3.16" evidence="1"/>
<dbReference type="GO" id="GO:0004722">
    <property type="term" value="F:protein serine/threonine phosphatase activity"/>
    <property type="evidence" value="ECO:0007669"/>
    <property type="project" value="UniProtKB-EC"/>
</dbReference>
<dbReference type="Proteomes" id="UP000054408">
    <property type="component" value="Unassembled WGS sequence"/>
</dbReference>
<dbReference type="PANTHER" id="PTHR11668">
    <property type="entry name" value="SERINE/THREONINE PROTEIN PHOSPHATASE"/>
    <property type="match status" value="1"/>
</dbReference>
<evidence type="ECO:0000313" key="4">
    <source>
        <dbReference type="EMBL" id="KNC50443.1"/>
    </source>
</evidence>
<keyword evidence="5" id="KW-1185">Reference proteome</keyword>
<feature type="region of interest" description="Disordered" evidence="2">
    <location>
        <begin position="1"/>
        <end position="105"/>
    </location>
</feature>
<dbReference type="InterPro" id="IPR029052">
    <property type="entry name" value="Metallo-depent_PP-like"/>
</dbReference>
<dbReference type="GeneID" id="25560401"/>
<organism evidence="4 5">
    <name type="scientific">Thecamonas trahens ATCC 50062</name>
    <dbReference type="NCBI Taxonomy" id="461836"/>
    <lineage>
        <taxon>Eukaryota</taxon>
        <taxon>Apusozoa</taxon>
        <taxon>Apusomonadida</taxon>
        <taxon>Apusomonadidae</taxon>
        <taxon>Thecamonas</taxon>
    </lineage>
</organism>
<feature type="compositionally biased region" description="Low complexity" evidence="2">
    <location>
        <begin position="624"/>
        <end position="635"/>
    </location>
</feature>
<dbReference type="GO" id="GO:0005634">
    <property type="term" value="C:nucleus"/>
    <property type="evidence" value="ECO:0007669"/>
    <property type="project" value="TreeGrafter"/>
</dbReference>